<protein>
    <submittedName>
        <fullName evidence="1">Uncharacterized protein</fullName>
    </submittedName>
</protein>
<accession>A0A4P7HQ21</accession>
<proteinExistence type="predicted"/>
<evidence type="ECO:0000313" key="2">
    <source>
        <dbReference type="Proteomes" id="UP000296374"/>
    </source>
</evidence>
<dbReference type="KEGG" id="plia:E4191_15295"/>
<dbReference type="EMBL" id="CP038439">
    <property type="protein sequence ID" value="QBX35900.1"/>
    <property type="molecule type" value="Genomic_DNA"/>
</dbReference>
<dbReference type="AlphaFoldDB" id="A0A4P7HQ21"/>
<gene>
    <name evidence="1" type="ORF">E4191_15295</name>
</gene>
<dbReference type="RefSeq" id="WP_135314165.1">
    <property type="nucleotide sequence ID" value="NZ_CP038439.1"/>
</dbReference>
<name>A0A4P7HQ21_9RHOB</name>
<sequence>MIATQRSKPDFEVNNGPMSVAVHPNGDLVLSGLTGGERGLRIKASVSLDEVLAWLPEMIAKARNHTGGKAKQELTEALRQEGYIVTTSPRVKISPLRGA</sequence>
<dbReference type="Proteomes" id="UP000296374">
    <property type="component" value="Chromosome"/>
</dbReference>
<organism evidence="1 2">
    <name type="scientific">Paracoccus liaowanqingii</name>
    <dbReference type="NCBI Taxonomy" id="2560053"/>
    <lineage>
        <taxon>Bacteria</taxon>
        <taxon>Pseudomonadati</taxon>
        <taxon>Pseudomonadota</taxon>
        <taxon>Alphaproteobacteria</taxon>
        <taxon>Rhodobacterales</taxon>
        <taxon>Paracoccaceae</taxon>
        <taxon>Paracoccus</taxon>
    </lineage>
</organism>
<reference evidence="2" key="1">
    <citation type="submission" date="2019-03" db="EMBL/GenBank/DDBJ databases">
        <authorList>
            <person name="Li J."/>
        </authorList>
    </citation>
    <scope>NUCLEOTIDE SEQUENCE [LARGE SCALE GENOMIC DNA]</scope>
    <source>
        <strain evidence="2">2251</strain>
    </source>
</reference>
<evidence type="ECO:0000313" key="1">
    <source>
        <dbReference type="EMBL" id="QBX35900.1"/>
    </source>
</evidence>